<evidence type="ECO:0000313" key="2">
    <source>
        <dbReference type="EMBL" id="KLN35713.1"/>
    </source>
</evidence>
<reference evidence="2 3" key="1">
    <citation type="submission" date="2014-05" db="EMBL/GenBank/DDBJ databases">
        <title>Cellulosimicrobium funkei U11 genome.</title>
        <authorList>
            <person name="Hu C."/>
            <person name="Gong Y."/>
            <person name="Wan W."/>
            <person name="Jiang M."/>
        </authorList>
    </citation>
    <scope>NUCLEOTIDE SEQUENCE [LARGE SCALE GENOMIC DNA]</scope>
    <source>
        <strain evidence="2 3">U11</strain>
    </source>
</reference>
<dbReference type="STRING" id="264251.FB00_05350"/>
<dbReference type="RefSeq" id="WP_052877456.1">
    <property type="nucleotide sequence ID" value="NZ_JNBQ01000003.1"/>
</dbReference>
<accession>A0A0H2KRB4</accession>
<protein>
    <recommendedName>
        <fullName evidence="4">DUF1963 domain-containing protein</fullName>
    </recommendedName>
</protein>
<feature type="compositionally biased region" description="Basic and acidic residues" evidence="1">
    <location>
        <begin position="153"/>
        <end position="163"/>
    </location>
</feature>
<dbReference type="EMBL" id="JNBQ01000003">
    <property type="protein sequence ID" value="KLN35713.1"/>
    <property type="molecule type" value="Genomic_DNA"/>
</dbReference>
<name>A0A0H2KRB4_9MICO</name>
<organism evidence="2 3">
    <name type="scientific">Cellulosimicrobium funkei</name>
    <dbReference type="NCBI Taxonomy" id="264251"/>
    <lineage>
        <taxon>Bacteria</taxon>
        <taxon>Bacillati</taxon>
        <taxon>Actinomycetota</taxon>
        <taxon>Actinomycetes</taxon>
        <taxon>Micrococcales</taxon>
        <taxon>Promicromonosporaceae</taxon>
        <taxon>Cellulosimicrobium</taxon>
    </lineage>
</organism>
<evidence type="ECO:0000256" key="1">
    <source>
        <dbReference type="SAM" id="MobiDB-lite"/>
    </source>
</evidence>
<feature type="region of interest" description="Disordered" evidence="1">
    <location>
        <begin position="148"/>
        <end position="177"/>
    </location>
</feature>
<dbReference type="AlphaFoldDB" id="A0A0H2KRB4"/>
<evidence type="ECO:0008006" key="4">
    <source>
        <dbReference type="Google" id="ProtNLM"/>
    </source>
</evidence>
<proteinExistence type="predicted"/>
<gene>
    <name evidence="2" type="ORF">FB00_05350</name>
</gene>
<sequence length="282" mass="30549">MVTAYDILFGLTPQDAVDGSPVGTTDLLPPPVAPWGEAAWGWIGDGGPGIEPRTWPRSPSTGLPMRHAVTLRLPVEYQRRGPGFPGVAYFLGEGQFATEHDATDPDDPFVVDLRAAREHPQALVLSDIIGQSFALVWLTEQELAAGPTAAPADTRRPGEHVATDEGQNAWDPPLGTRRGEDMTVTRWAYLVPRADDPNAGVAPGREEDGWVSPWDEDWTGLPEEERPWADDHLGGTSEAMVDSLPGGFTPHYLELSTPTWGVDYGNRETHLIDLETGAFGIA</sequence>
<comment type="caution">
    <text evidence="2">The sequence shown here is derived from an EMBL/GenBank/DDBJ whole genome shotgun (WGS) entry which is preliminary data.</text>
</comment>
<dbReference type="PATRIC" id="fig|264251.5.peg.1098"/>
<evidence type="ECO:0000313" key="3">
    <source>
        <dbReference type="Proteomes" id="UP000035265"/>
    </source>
</evidence>
<keyword evidence="3" id="KW-1185">Reference proteome</keyword>
<dbReference type="Proteomes" id="UP000035265">
    <property type="component" value="Unassembled WGS sequence"/>
</dbReference>